<evidence type="ECO:0000313" key="5">
    <source>
        <dbReference type="Proteomes" id="UP000295325"/>
    </source>
</evidence>
<dbReference type="GO" id="GO:0016779">
    <property type="term" value="F:nucleotidyltransferase activity"/>
    <property type="evidence" value="ECO:0007669"/>
    <property type="project" value="UniProtKB-KW"/>
</dbReference>
<evidence type="ECO:0000313" key="4">
    <source>
        <dbReference type="EMBL" id="TDT50831.1"/>
    </source>
</evidence>
<evidence type="ECO:0000259" key="3">
    <source>
        <dbReference type="Pfam" id="PF12804"/>
    </source>
</evidence>
<dbReference type="InterPro" id="IPR036390">
    <property type="entry name" value="WH_DNA-bd_sf"/>
</dbReference>
<dbReference type="Proteomes" id="UP000295325">
    <property type="component" value="Unassembled WGS sequence"/>
</dbReference>
<dbReference type="CDD" id="cd02523">
    <property type="entry name" value="PC_cytidylyltransferase"/>
    <property type="match status" value="1"/>
</dbReference>
<dbReference type="Pfam" id="PF12804">
    <property type="entry name" value="NTP_transf_3"/>
    <property type="match status" value="1"/>
</dbReference>
<dbReference type="AlphaFoldDB" id="A0A4R7K9R3"/>
<dbReference type="PANTHER" id="PTHR43584:SF5">
    <property type="entry name" value="PROTEIN LICC"/>
    <property type="match status" value="1"/>
</dbReference>
<dbReference type="InterPro" id="IPR050065">
    <property type="entry name" value="GlmU-like"/>
</dbReference>
<dbReference type="InterPro" id="IPR036388">
    <property type="entry name" value="WH-like_DNA-bd_sf"/>
</dbReference>
<dbReference type="OrthoDB" id="9813612at2"/>
<dbReference type="PANTHER" id="PTHR43584">
    <property type="entry name" value="NUCLEOTIDYL TRANSFERASE"/>
    <property type="match status" value="1"/>
</dbReference>
<comment type="caution">
    <text evidence="4">The sequence shown here is derived from an EMBL/GenBank/DDBJ whole genome shotgun (WGS) entry which is preliminary data.</text>
</comment>
<dbReference type="Gene3D" id="3.90.550.10">
    <property type="entry name" value="Spore Coat Polysaccharide Biosynthesis Protein SpsA, Chain A"/>
    <property type="match status" value="1"/>
</dbReference>
<dbReference type="EMBL" id="SOAZ01000024">
    <property type="protein sequence ID" value="TDT50831.1"/>
    <property type="molecule type" value="Genomic_DNA"/>
</dbReference>
<gene>
    <name evidence="4" type="ORF">EDD71_12444</name>
</gene>
<dbReference type="Pfam" id="PF13412">
    <property type="entry name" value="HTH_24"/>
    <property type="match status" value="1"/>
</dbReference>
<evidence type="ECO:0000256" key="2">
    <source>
        <dbReference type="ARBA" id="ARBA00022695"/>
    </source>
</evidence>
<dbReference type="RefSeq" id="WP_133628981.1">
    <property type="nucleotide sequence ID" value="NZ_SOAZ01000024.1"/>
</dbReference>
<dbReference type="GO" id="GO:0016301">
    <property type="term" value="F:kinase activity"/>
    <property type="evidence" value="ECO:0007669"/>
    <property type="project" value="UniProtKB-KW"/>
</dbReference>
<keyword evidence="2" id="KW-0548">Nucleotidyltransferase</keyword>
<keyword evidence="1" id="KW-0808">Transferase</keyword>
<feature type="domain" description="MobA-like NTP transferase" evidence="3">
    <location>
        <begin position="92"/>
        <end position="207"/>
    </location>
</feature>
<keyword evidence="4" id="KW-0418">Kinase</keyword>
<sequence length="323" mass="36861">MLDKELRVLEILNRNSGISQRSIAAAADISIGNVNSIIKHLVEDGYISIDKHSRKSRYVVNKKGLDALEEHINGAINKKIIIPKHDKKVNTAVVLAAGESPNFDKPVGFLPLGRKTIIERILDILEEYGIENIIVVAGYESHYYEKLAKERKISLVKNRKYKSTGTMTSLAAAKDLIKDDFILIESDIVFEKRAIGEVLKNENRDCVLISSVSGSGDEVFVEIRNTFIFKMSKDKHQFNKIDGEMIGISKISIDIYKKMLEEFSGNSNPYLNYEYVLLDVARTYNIGYAKIEDLIWTEIDTQWHYSNLVNFIFPMLENREKHK</sequence>
<dbReference type="SUPFAM" id="SSF53448">
    <property type="entry name" value="Nucleotide-diphospho-sugar transferases"/>
    <property type="match status" value="1"/>
</dbReference>
<reference evidence="4 5" key="1">
    <citation type="submission" date="2019-03" db="EMBL/GenBank/DDBJ databases">
        <title>Genomic Encyclopedia of Type Strains, Phase IV (KMG-IV): sequencing the most valuable type-strain genomes for metagenomic binning, comparative biology and taxonomic classification.</title>
        <authorList>
            <person name="Goeker M."/>
        </authorList>
    </citation>
    <scope>NUCLEOTIDE SEQUENCE [LARGE SCALE GENOMIC DNA]</scope>
    <source>
        <strain evidence="4 5">DSM 24455</strain>
    </source>
</reference>
<accession>A0A4R7K9R3</accession>
<dbReference type="Gene3D" id="1.10.10.10">
    <property type="entry name" value="Winged helix-like DNA-binding domain superfamily/Winged helix DNA-binding domain"/>
    <property type="match status" value="1"/>
</dbReference>
<keyword evidence="5" id="KW-1185">Reference proteome</keyword>
<proteinExistence type="predicted"/>
<dbReference type="InterPro" id="IPR025877">
    <property type="entry name" value="MobA-like_NTP_Trfase"/>
</dbReference>
<dbReference type="SUPFAM" id="SSF46785">
    <property type="entry name" value="Winged helix' DNA-binding domain"/>
    <property type="match status" value="1"/>
</dbReference>
<name>A0A4R7K9R3_9CLOT</name>
<dbReference type="InterPro" id="IPR029044">
    <property type="entry name" value="Nucleotide-diphossugar_trans"/>
</dbReference>
<evidence type="ECO:0000256" key="1">
    <source>
        <dbReference type="ARBA" id="ARBA00022679"/>
    </source>
</evidence>
<organism evidence="4 5">
    <name type="scientific">Fonticella tunisiensis</name>
    <dbReference type="NCBI Taxonomy" id="1096341"/>
    <lineage>
        <taxon>Bacteria</taxon>
        <taxon>Bacillati</taxon>
        <taxon>Bacillota</taxon>
        <taxon>Clostridia</taxon>
        <taxon>Eubacteriales</taxon>
        <taxon>Clostridiaceae</taxon>
        <taxon>Fonticella</taxon>
    </lineage>
</organism>
<protein>
    <submittedName>
        <fullName evidence="4">Choline kinase</fullName>
    </submittedName>
</protein>